<evidence type="ECO:0000313" key="9">
    <source>
        <dbReference type="Proteomes" id="UP000191448"/>
    </source>
</evidence>
<dbReference type="AlphaFoldDB" id="A0A1V4SXR1"/>
<evidence type="ECO:0000259" key="6">
    <source>
        <dbReference type="Pfam" id="PF05154"/>
    </source>
</evidence>
<dbReference type="PANTHER" id="PTHR21016">
    <property type="entry name" value="BETA-AMYLOID BINDING PROTEIN-RELATED"/>
    <property type="match status" value="1"/>
</dbReference>
<evidence type="ECO:0000256" key="4">
    <source>
        <dbReference type="ARBA" id="ARBA00023136"/>
    </source>
</evidence>
<feature type="domain" description="TM2" evidence="6">
    <location>
        <begin position="76"/>
        <end position="124"/>
    </location>
</feature>
<evidence type="ECO:0000256" key="5">
    <source>
        <dbReference type="SAM" id="Phobius"/>
    </source>
</evidence>
<feature type="domain" description="DZANK-type" evidence="7">
    <location>
        <begin position="3"/>
        <end position="50"/>
    </location>
</feature>
<protein>
    <submittedName>
        <fullName evidence="8">TM2 domain protein</fullName>
    </submittedName>
</protein>
<keyword evidence="4 5" id="KW-0472">Membrane</keyword>
<dbReference type="Pfam" id="PF05154">
    <property type="entry name" value="TM2"/>
    <property type="match status" value="1"/>
</dbReference>
<dbReference type="RefSeq" id="WP_080021952.1">
    <property type="nucleotide sequence ID" value="NZ_LTAY01000023.1"/>
</dbReference>
<dbReference type="GO" id="GO:0016020">
    <property type="term" value="C:membrane"/>
    <property type="evidence" value="ECO:0007669"/>
    <property type="project" value="UniProtKB-SubCell"/>
</dbReference>
<dbReference type="PANTHER" id="PTHR21016:SF25">
    <property type="entry name" value="TM2 DOMAIN-CONTAINING PROTEIN DDB_G0277895-RELATED"/>
    <property type="match status" value="1"/>
</dbReference>
<sequence>MYCRHCWDELKSANAIFCTNCNTRVGDGHNFCNECGESNISNESNCLKCGTFLNPIDFKNNFEELNDNKSELEGTPKNKIIAILLALFLGILGAHRFYLGQKISAIVMLILGIIAAFTFYFLRDILVFWVIVDMFLIGFNQLKPVNGYYV</sequence>
<evidence type="ECO:0000259" key="7">
    <source>
        <dbReference type="Pfam" id="PF12773"/>
    </source>
</evidence>
<evidence type="ECO:0000256" key="2">
    <source>
        <dbReference type="ARBA" id="ARBA00022692"/>
    </source>
</evidence>
<gene>
    <name evidence="8" type="ORF">CLTHE_06100</name>
</gene>
<name>A0A1V4SXR1_9CLOT</name>
<comment type="caution">
    <text evidence="8">The sequence shown here is derived from an EMBL/GenBank/DDBJ whole genome shotgun (WGS) entry which is preliminary data.</text>
</comment>
<feature type="transmembrane region" description="Helical" evidence="5">
    <location>
        <begin position="106"/>
        <end position="132"/>
    </location>
</feature>
<feature type="transmembrane region" description="Helical" evidence="5">
    <location>
        <begin position="80"/>
        <end position="99"/>
    </location>
</feature>
<comment type="subcellular location">
    <subcellularLocation>
        <location evidence="1">Membrane</location>
        <topology evidence="1">Multi-pass membrane protein</topology>
    </subcellularLocation>
</comment>
<evidence type="ECO:0000313" key="8">
    <source>
        <dbReference type="EMBL" id="OPX49513.1"/>
    </source>
</evidence>
<evidence type="ECO:0000256" key="3">
    <source>
        <dbReference type="ARBA" id="ARBA00022989"/>
    </source>
</evidence>
<keyword evidence="2 5" id="KW-0812">Transmembrane</keyword>
<dbReference type="Pfam" id="PF12773">
    <property type="entry name" value="DZR"/>
    <property type="match status" value="1"/>
</dbReference>
<dbReference type="InterPro" id="IPR025874">
    <property type="entry name" value="DZR"/>
</dbReference>
<dbReference type="InterPro" id="IPR050932">
    <property type="entry name" value="TM2D1-3-like"/>
</dbReference>
<accession>A0A1V4SXR1</accession>
<keyword evidence="3 5" id="KW-1133">Transmembrane helix</keyword>
<dbReference type="EMBL" id="LTAY01000023">
    <property type="protein sequence ID" value="OPX49513.1"/>
    <property type="molecule type" value="Genomic_DNA"/>
</dbReference>
<evidence type="ECO:0000256" key="1">
    <source>
        <dbReference type="ARBA" id="ARBA00004141"/>
    </source>
</evidence>
<dbReference type="InterPro" id="IPR007829">
    <property type="entry name" value="TM2"/>
</dbReference>
<reference evidence="8 9" key="1">
    <citation type="submission" date="2016-02" db="EMBL/GenBank/DDBJ databases">
        <title>Genome sequence of Clostridium thermobutyricum DSM 4928.</title>
        <authorList>
            <person name="Poehlein A."/>
            <person name="Daniel R."/>
        </authorList>
    </citation>
    <scope>NUCLEOTIDE SEQUENCE [LARGE SCALE GENOMIC DNA]</scope>
    <source>
        <strain evidence="8 9">DSM 4928</strain>
    </source>
</reference>
<proteinExistence type="predicted"/>
<organism evidence="8 9">
    <name type="scientific">Clostridium thermobutyricum DSM 4928</name>
    <dbReference type="NCBI Taxonomy" id="1121339"/>
    <lineage>
        <taxon>Bacteria</taxon>
        <taxon>Bacillati</taxon>
        <taxon>Bacillota</taxon>
        <taxon>Clostridia</taxon>
        <taxon>Eubacteriales</taxon>
        <taxon>Clostridiaceae</taxon>
        <taxon>Clostridium</taxon>
    </lineage>
</organism>
<dbReference type="Proteomes" id="UP000191448">
    <property type="component" value="Unassembled WGS sequence"/>
</dbReference>
<dbReference type="OrthoDB" id="9816361at2"/>